<comment type="function">
    <text evidence="1">Catalyzes the sodium-dependent transport of glutamate.</text>
</comment>
<feature type="transmembrane region" description="Helical" evidence="1">
    <location>
        <begin position="95"/>
        <end position="117"/>
    </location>
</feature>
<keyword evidence="1" id="KW-0915">Sodium</keyword>
<dbReference type="NCBIfam" id="TIGR00210">
    <property type="entry name" value="gltS"/>
    <property type="match status" value="1"/>
</dbReference>
<proteinExistence type="inferred from homology"/>
<dbReference type="Proteomes" id="UP001224418">
    <property type="component" value="Unassembled WGS sequence"/>
</dbReference>
<feature type="transmembrane region" description="Helical" evidence="1">
    <location>
        <begin position="152"/>
        <end position="174"/>
    </location>
</feature>
<dbReference type="RefSeq" id="WP_307354792.1">
    <property type="nucleotide sequence ID" value="NZ_BAAACJ010000024.1"/>
</dbReference>
<feature type="transmembrane region" description="Helical" evidence="1">
    <location>
        <begin position="6"/>
        <end position="22"/>
    </location>
</feature>
<protein>
    <recommendedName>
        <fullName evidence="1 2">Sodium/glutamate symporter</fullName>
    </recommendedName>
</protein>
<keyword evidence="1" id="KW-0739">Sodium transport</keyword>
<keyword evidence="1" id="KW-0769">Symport</keyword>
<keyword evidence="1" id="KW-0029">Amino-acid transport</keyword>
<dbReference type="PANTHER" id="PTHR36178">
    <property type="entry name" value="SLR0625 PROTEIN"/>
    <property type="match status" value="1"/>
</dbReference>
<evidence type="ECO:0000313" key="4">
    <source>
        <dbReference type="Proteomes" id="UP001224418"/>
    </source>
</evidence>
<feature type="transmembrane region" description="Helical" evidence="1">
    <location>
        <begin position="272"/>
        <end position="292"/>
    </location>
</feature>
<dbReference type="Pfam" id="PF03616">
    <property type="entry name" value="Glt_symporter"/>
    <property type="match status" value="1"/>
</dbReference>
<sequence length="400" mass="43279">MEIKLDMMQTTALAVVMYYFGVWCKSKLKFLEKFCIPAPVVGGLIFSILHLILRQTNVLTFVFDNTLQKPFMMVFFTTIGLGASIQLIKKGGMQVITFWLISLLLCILQNTLGIFLAKLTHQSALVGLLAGSITMTGGHGTAGAFGPEFEQIGVMGATTLAMAAATFGLVMGSLMGGPLGEKLIVNRGLKSNASEYEDSQITIAEKKEEVSYSELFKTLTLIFVSIGLGGILEFLFKKIHFTLPSYVNAMFVAAVILNLGESTGKWHINQKCSNILGNIALNIFLSLALITLELWQLAAVAGPLLVILLGQTLLMALFARFITFNLLGKDFDAAVLSAGHCGFGMGATANGIANMDAIKEKFGPAPRAYFVLPIVGAFLIDITNTFVITLFVNLIKHLKL</sequence>
<feature type="transmembrane region" description="Helical" evidence="1">
    <location>
        <begin position="215"/>
        <end position="235"/>
    </location>
</feature>
<keyword evidence="1" id="KW-1133">Transmembrane helix</keyword>
<feature type="transmembrane region" description="Helical" evidence="1">
    <location>
        <begin position="34"/>
        <end position="52"/>
    </location>
</feature>
<feature type="transmembrane region" description="Helical" evidence="1">
    <location>
        <begin position="369"/>
        <end position="395"/>
    </location>
</feature>
<keyword evidence="1" id="KW-1003">Cell membrane</keyword>
<name>A0ABU0JN78_HATLI</name>
<evidence type="ECO:0000313" key="3">
    <source>
        <dbReference type="EMBL" id="MDQ0478536.1"/>
    </source>
</evidence>
<comment type="similarity">
    <text evidence="1">Belongs to the glutamate:Na(+) symporter (ESS) (TC 2.A.27) family.</text>
</comment>
<keyword evidence="1" id="KW-0812">Transmembrane</keyword>
<feature type="transmembrane region" description="Helical" evidence="1">
    <location>
        <begin position="298"/>
        <end position="319"/>
    </location>
</feature>
<dbReference type="HAMAP" id="MF_02062">
    <property type="entry name" value="GltS"/>
    <property type="match status" value="1"/>
</dbReference>
<dbReference type="PANTHER" id="PTHR36178:SF1">
    <property type="entry name" value="SODIUM_GLUTAMATE SYMPORTER"/>
    <property type="match status" value="1"/>
</dbReference>
<keyword evidence="1" id="KW-0813">Transport</keyword>
<feature type="transmembrane region" description="Helical" evidence="1">
    <location>
        <begin position="72"/>
        <end position="88"/>
    </location>
</feature>
<evidence type="ECO:0000256" key="1">
    <source>
        <dbReference type="HAMAP-Rule" id="MF_02062"/>
    </source>
</evidence>
<feature type="transmembrane region" description="Helical" evidence="1">
    <location>
        <begin position="241"/>
        <end position="260"/>
    </location>
</feature>
<gene>
    <name evidence="3" type="ORF">QOZ93_000237</name>
</gene>
<keyword evidence="4" id="KW-1185">Reference proteome</keyword>
<dbReference type="EMBL" id="JAUSWN010000001">
    <property type="protein sequence ID" value="MDQ0478536.1"/>
    <property type="molecule type" value="Genomic_DNA"/>
</dbReference>
<keyword evidence="1" id="KW-0472">Membrane</keyword>
<comment type="caution">
    <text evidence="3">The sequence shown here is derived from an EMBL/GenBank/DDBJ whole genome shotgun (WGS) entry which is preliminary data.</text>
</comment>
<organism evidence="3 4">
    <name type="scientific">Hathewaya limosa</name>
    <name type="common">Clostridium limosum</name>
    <dbReference type="NCBI Taxonomy" id="1536"/>
    <lineage>
        <taxon>Bacteria</taxon>
        <taxon>Bacillati</taxon>
        <taxon>Bacillota</taxon>
        <taxon>Clostridia</taxon>
        <taxon>Eubacteriales</taxon>
        <taxon>Clostridiaceae</taxon>
        <taxon>Hathewaya</taxon>
    </lineage>
</organism>
<reference evidence="3 4" key="1">
    <citation type="submission" date="2023-07" db="EMBL/GenBank/DDBJ databases">
        <title>Genomic Encyclopedia of Type Strains, Phase IV (KMG-IV): sequencing the most valuable type-strain genomes for metagenomic binning, comparative biology and taxonomic classification.</title>
        <authorList>
            <person name="Goeker M."/>
        </authorList>
    </citation>
    <scope>NUCLEOTIDE SEQUENCE [LARGE SCALE GENOMIC DNA]</scope>
    <source>
        <strain evidence="3 4">DSM 1400</strain>
    </source>
</reference>
<comment type="subcellular location">
    <subcellularLocation>
        <location evidence="1">Cell membrane</location>
        <topology evidence="1">Multi-pass membrane protein</topology>
    </subcellularLocation>
</comment>
<accession>A0ABU0JN78</accession>
<evidence type="ECO:0000256" key="2">
    <source>
        <dbReference type="NCBIfam" id="TIGR00210"/>
    </source>
</evidence>
<dbReference type="InterPro" id="IPR004445">
    <property type="entry name" value="GltS"/>
</dbReference>
<feature type="transmembrane region" description="Helical" evidence="1">
    <location>
        <begin position="331"/>
        <end position="349"/>
    </location>
</feature>
<keyword evidence="1" id="KW-0406">Ion transport</keyword>